<dbReference type="PANTHER" id="PTHR47965">
    <property type="entry name" value="ASPARTYL PROTEASE-RELATED"/>
    <property type="match status" value="1"/>
</dbReference>
<feature type="domain" description="Peptidase A1" evidence="6">
    <location>
        <begin position="43"/>
        <end position="430"/>
    </location>
</feature>
<dbReference type="FunFam" id="2.40.70.10:FF:000041">
    <property type="entry name" value="Basic 7S globulin"/>
    <property type="match status" value="1"/>
</dbReference>
<proteinExistence type="inferred from homology"/>
<gene>
    <name evidence="7" type="ORF">K2173_021191</name>
</gene>
<keyword evidence="3" id="KW-0964">Secreted</keyword>
<keyword evidence="4 5" id="KW-0732">Signal</keyword>
<dbReference type="Pfam" id="PF14543">
    <property type="entry name" value="TAXi_N"/>
    <property type="match status" value="1"/>
</dbReference>
<dbReference type="InterPro" id="IPR001461">
    <property type="entry name" value="Aspartic_peptidase_A1"/>
</dbReference>
<comment type="similarity">
    <text evidence="2">Belongs to the peptidase A1 family.</text>
</comment>
<keyword evidence="8" id="KW-1185">Reference proteome</keyword>
<evidence type="ECO:0000256" key="5">
    <source>
        <dbReference type="SAM" id="SignalP"/>
    </source>
</evidence>
<dbReference type="PANTHER" id="PTHR47965:SF95">
    <property type="entry name" value="PEPTIDASE A1 DOMAIN-CONTAINING PROTEIN"/>
    <property type="match status" value="1"/>
</dbReference>
<dbReference type="GO" id="GO:0004190">
    <property type="term" value="F:aspartic-type endopeptidase activity"/>
    <property type="evidence" value="ECO:0007669"/>
    <property type="project" value="InterPro"/>
</dbReference>
<reference evidence="7 8" key="1">
    <citation type="submission" date="2021-09" db="EMBL/GenBank/DDBJ databases">
        <title>Genomic insights and catalytic innovation underlie evolution of tropane alkaloids biosynthesis.</title>
        <authorList>
            <person name="Wang Y.-J."/>
            <person name="Tian T."/>
            <person name="Huang J.-P."/>
            <person name="Huang S.-X."/>
        </authorList>
    </citation>
    <scope>NUCLEOTIDE SEQUENCE [LARGE SCALE GENOMIC DNA]</scope>
    <source>
        <strain evidence="7">KIB-2018</strain>
        <tissue evidence="7">Leaf</tissue>
    </source>
</reference>
<evidence type="ECO:0000256" key="3">
    <source>
        <dbReference type="ARBA" id="ARBA00022525"/>
    </source>
</evidence>
<dbReference type="PROSITE" id="PS51767">
    <property type="entry name" value="PEPTIDASE_A1"/>
    <property type="match status" value="1"/>
</dbReference>
<name>A0AAV8TMV2_9ROSI</name>
<dbReference type="InterPro" id="IPR032799">
    <property type="entry name" value="TAXi_C"/>
</dbReference>
<protein>
    <recommendedName>
        <fullName evidence="6">Peptidase A1 domain-containing protein</fullName>
    </recommendedName>
</protein>
<feature type="chain" id="PRO_5043574938" description="Peptidase A1 domain-containing protein" evidence="5">
    <location>
        <begin position="22"/>
        <end position="445"/>
    </location>
</feature>
<dbReference type="SUPFAM" id="SSF50630">
    <property type="entry name" value="Acid proteases"/>
    <property type="match status" value="1"/>
</dbReference>
<dbReference type="Gene3D" id="2.40.70.10">
    <property type="entry name" value="Acid Proteases"/>
    <property type="match status" value="2"/>
</dbReference>
<evidence type="ECO:0000256" key="1">
    <source>
        <dbReference type="ARBA" id="ARBA00004239"/>
    </source>
</evidence>
<dbReference type="Pfam" id="PF14541">
    <property type="entry name" value="TAXi_C"/>
    <property type="match status" value="1"/>
</dbReference>
<dbReference type="GO" id="GO:0006508">
    <property type="term" value="P:proteolysis"/>
    <property type="evidence" value="ECO:0007669"/>
    <property type="project" value="InterPro"/>
</dbReference>
<dbReference type="InterPro" id="IPR033121">
    <property type="entry name" value="PEPTIDASE_A1"/>
</dbReference>
<accession>A0AAV8TMV2</accession>
<dbReference type="InterPro" id="IPR032861">
    <property type="entry name" value="TAXi_N"/>
</dbReference>
<evidence type="ECO:0000313" key="8">
    <source>
        <dbReference type="Proteomes" id="UP001159364"/>
    </source>
</evidence>
<evidence type="ECO:0000259" key="6">
    <source>
        <dbReference type="PROSITE" id="PS51767"/>
    </source>
</evidence>
<dbReference type="GO" id="GO:0005576">
    <property type="term" value="C:extracellular region"/>
    <property type="evidence" value="ECO:0007669"/>
    <property type="project" value="UniProtKB-SubCell"/>
</dbReference>
<dbReference type="Proteomes" id="UP001159364">
    <property type="component" value="Linkage Group LG04"/>
</dbReference>
<dbReference type="AlphaFoldDB" id="A0AAV8TMV2"/>
<dbReference type="EMBL" id="JAIWQS010000004">
    <property type="protein sequence ID" value="KAJ8768251.1"/>
    <property type="molecule type" value="Genomic_DNA"/>
</dbReference>
<feature type="signal peptide" evidence="5">
    <location>
        <begin position="1"/>
        <end position="21"/>
    </location>
</feature>
<comment type="caution">
    <text evidence="7">The sequence shown here is derived from an EMBL/GenBank/DDBJ whole genome shotgun (WGS) entry which is preliminary data.</text>
</comment>
<evidence type="ECO:0000256" key="4">
    <source>
        <dbReference type="ARBA" id="ARBA00022729"/>
    </source>
</evidence>
<comment type="subcellular location">
    <subcellularLocation>
        <location evidence="1">Secreted</location>
        <location evidence="1">Extracellular space</location>
    </subcellularLocation>
</comment>
<dbReference type="FunFam" id="2.40.70.10:FF:000045">
    <property type="entry name" value="Basic 7S globulin"/>
    <property type="match status" value="1"/>
</dbReference>
<sequence>MASTPKLIFLSFLVFISLCDAAVSSKPKALVLSVSKDSATLQYVTKLSVGTPLVEKSLVVDVGGQHFWMKCNEGYDSSTFRPSPCGSAACSVANTRGCITRCNPNLDISPRCHNNTCYVVSVETVHGKTEVGEISRDTIALRSTDGTKAGPQVTIPNFIFACANAWDISNLASGTKGMLGLGRFAIGMPMQLSSSFGGSFRRKFAICLPTSSESDGVIFFGDTPYLFYTNYNASEFVDLSSRFTHTRLYPNTILGSDIQIRGAPSPDHFVKVTSILVNQKPIPIDTKLLEFHRNGKGGTKISTVVPYTTLERSIFQALVKAFDEGIAVDNATKVAPVAPFTECYATSSVPMMSGLGLMVPAITFVFENKNVQWKLYGVNSVVEIRHGLSCLAFLDGGEAPIPTTPIVIGAYQLQDHLLEFDLASSRMSFTHTLQLPDSQCSNIKL</sequence>
<organism evidence="7 8">
    <name type="scientific">Erythroxylum novogranatense</name>
    <dbReference type="NCBI Taxonomy" id="1862640"/>
    <lineage>
        <taxon>Eukaryota</taxon>
        <taxon>Viridiplantae</taxon>
        <taxon>Streptophyta</taxon>
        <taxon>Embryophyta</taxon>
        <taxon>Tracheophyta</taxon>
        <taxon>Spermatophyta</taxon>
        <taxon>Magnoliopsida</taxon>
        <taxon>eudicotyledons</taxon>
        <taxon>Gunneridae</taxon>
        <taxon>Pentapetalae</taxon>
        <taxon>rosids</taxon>
        <taxon>fabids</taxon>
        <taxon>Malpighiales</taxon>
        <taxon>Erythroxylaceae</taxon>
        <taxon>Erythroxylum</taxon>
    </lineage>
</organism>
<evidence type="ECO:0000313" key="7">
    <source>
        <dbReference type="EMBL" id="KAJ8768251.1"/>
    </source>
</evidence>
<dbReference type="InterPro" id="IPR021109">
    <property type="entry name" value="Peptidase_aspartic_dom_sf"/>
</dbReference>
<evidence type="ECO:0000256" key="2">
    <source>
        <dbReference type="ARBA" id="ARBA00007447"/>
    </source>
</evidence>